<reference evidence="1 2" key="1">
    <citation type="submission" date="2020-04" db="EMBL/GenBank/DDBJ databases">
        <title>Flammeovirga sp. SR4, a novel species isolated from seawater.</title>
        <authorList>
            <person name="Wang X."/>
        </authorList>
    </citation>
    <scope>NUCLEOTIDE SEQUENCE [LARGE SCALE GENOMIC DNA]</scope>
    <source>
        <strain evidence="1 2">SR4</strain>
    </source>
</reference>
<dbReference type="EMBL" id="JABAIL010000007">
    <property type="protein sequence ID" value="NLR93709.1"/>
    <property type="molecule type" value="Genomic_DNA"/>
</dbReference>
<protein>
    <submittedName>
        <fullName evidence="1">ADP-ribosylglycohydrolase family protein</fullName>
    </submittedName>
</protein>
<dbReference type="InterPro" id="IPR036705">
    <property type="entry name" value="Ribosyl_crysJ1_sf"/>
</dbReference>
<name>A0A7X8XXY5_9BACT</name>
<dbReference type="Proteomes" id="UP000585050">
    <property type="component" value="Unassembled WGS sequence"/>
</dbReference>
<proteinExistence type="predicted"/>
<dbReference type="SUPFAM" id="SSF101478">
    <property type="entry name" value="ADP-ribosylglycohydrolase"/>
    <property type="match status" value="1"/>
</dbReference>
<evidence type="ECO:0000313" key="2">
    <source>
        <dbReference type="Proteomes" id="UP000585050"/>
    </source>
</evidence>
<accession>A0A7X8XXY5</accession>
<comment type="caution">
    <text evidence="1">The sequence shown here is derived from an EMBL/GenBank/DDBJ whole genome shotgun (WGS) entry which is preliminary data.</text>
</comment>
<dbReference type="GO" id="GO:0016787">
    <property type="term" value="F:hydrolase activity"/>
    <property type="evidence" value="ECO:0007669"/>
    <property type="project" value="UniProtKB-KW"/>
</dbReference>
<sequence>MKRIVKYLPIVASVMVFSSCSTKENHKEVIKDPKLNYHTSYTPKESDLKISRSEYKDKLYGFWLGQCIGNWTGLVTEMDKIGNIGEIKTGDFYTRDDWGKPDQPSIWGQGVPSDLSETIDFVFKDEDEIWGADDDTDIEYIYQHLLYTLGKTMLSGEDIRKGWMEHIHKEEENYLWVSNQQAFDLMYDGVIPPATGDPKNNEHYNMIDAQLTTEIFGFFAPSRPDIALKMAELPIQTTAREDAQIISEFYVKMYSLASKVDQKLPLKQQVLWMAKEASKDMPKDTYVFKMYEYVKSEYDKGTKWEEVRDGLYEKYQVNQEDGYNVTSQELYCNGCFAAGINYGASLVSLFYGEGDLKETIKIGSLAGWDSDNPTATWAGMIGFMIGKEGVEQAFNRKFSDRFDIHRTRKGFTFENDSVDNFNNMSKIGMFIVDRVVQEQMKGGVDLENDLWYIPQ</sequence>
<keyword evidence="1" id="KW-0378">Hydrolase</keyword>
<organism evidence="1 2">
    <name type="scientific">Flammeovirga agarivorans</name>
    <dbReference type="NCBI Taxonomy" id="2726742"/>
    <lineage>
        <taxon>Bacteria</taxon>
        <taxon>Pseudomonadati</taxon>
        <taxon>Bacteroidota</taxon>
        <taxon>Cytophagia</taxon>
        <taxon>Cytophagales</taxon>
        <taxon>Flammeovirgaceae</taxon>
        <taxon>Flammeovirga</taxon>
    </lineage>
</organism>
<gene>
    <name evidence="1" type="ORF">HGP29_21090</name>
</gene>
<dbReference type="Gene3D" id="1.10.4080.10">
    <property type="entry name" value="ADP-ribosylation/Crystallin J1"/>
    <property type="match status" value="1"/>
</dbReference>
<keyword evidence="2" id="KW-1185">Reference proteome</keyword>
<dbReference type="InterPro" id="IPR005502">
    <property type="entry name" value="Ribosyl_crysJ1"/>
</dbReference>
<dbReference type="Pfam" id="PF03747">
    <property type="entry name" value="ADP_ribosyl_GH"/>
    <property type="match status" value="1"/>
</dbReference>
<dbReference type="RefSeq" id="WP_168884417.1">
    <property type="nucleotide sequence ID" value="NZ_JABAIL010000007.1"/>
</dbReference>
<dbReference type="AlphaFoldDB" id="A0A7X8XXY5"/>
<dbReference type="PROSITE" id="PS51257">
    <property type="entry name" value="PROKAR_LIPOPROTEIN"/>
    <property type="match status" value="1"/>
</dbReference>
<evidence type="ECO:0000313" key="1">
    <source>
        <dbReference type="EMBL" id="NLR93709.1"/>
    </source>
</evidence>